<reference evidence="2" key="1">
    <citation type="submission" date="2022-11" db="UniProtKB">
        <authorList>
            <consortium name="WormBaseParasite"/>
        </authorList>
    </citation>
    <scope>IDENTIFICATION</scope>
</reference>
<dbReference type="WBParaSite" id="JU765_v2.g13289.t1">
    <property type="protein sequence ID" value="JU765_v2.g13289.t1"/>
    <property type="gene ID" value="JU765_v2.g13289"/>
</dbReference>
<dbReference type="Proteomes" id="UP000887576">
    <property type="component" value="Unplaced"/>
</dbReference>
<protein>
    <submittedName>
        <fullName evidence="2">Uncharacterized protein</fullName>
    </submittedName>
</protein>
<sequence length="481" mass="55858">MNVEQSEEHLSSEWNNDYERTCLVCEAPSNGYHFNAPSCSACAAFFRRTVTLNRHFECSHDNACKINYVMRVICRACRYKKCIEAGMDRRAVQPRRDSILGRRKIKYNPLLKHIDSSSPNLQNQVTTYQNEDNSFVFIDSNTEVPRIYATRSNSLSSASSTSSSLNCEALHAQTRFPQLQENAFSQTAATSPDGFHYNHQKQILSPFAFSSKPILADTILEKLVSEEIKANDRRKILYCDCFLDELLSEKTLGLPYVFENLRPLKFTHIRKEIRTMILISFEWLRSWDYFSFLPINDKKVLLRKYVLYQNILDPAYLTTKMGYPDKFVMTNGMYVSMSDESNTGWEDEPEISSETKTMIYKPLMKRIITQIIEPMRELDLKQEEYCVLKALVVWKDVVLWVSATTKTLLNKETEALFASLNNFYVKQGFDDNTIARRMGGLILLLSNVFSVGMECIEDHQKIEFFNLWELDKLLIKLLKVR</sequence>
<organism evidence="1 2">
    <name type="scientific">Panagrolaimus sp. JU765</name>
    <dbReference type="NCBI Taxonomy" id="591449"/>
    <lineage>
        <taxon>Eukaryota</taxon>
        <taxon>Metazoa</taxon>
        <taxon>Ecdysozoa</taxon>
        <taxon>Nematoda</taxon>
        <taxon>Chromadorea</taxon>
        <taxon>Rhabditida</taxon>
        <taxon>Tylenchina</taxon>
        <taxon>Panagrolaimomorpha</taxon>
        <taxon>Panagrolaimoidea</taxon>
        <taxon>Panagrolaimidae</taxon>
        <taxon>Panagrolaimus</taxon>
    </lineage>
</organism>
<evidence type="ECO:0000313" key="1">
    <source>
        <dbReference type="Proteomes" id="UP000887576"/>
    </source>
</evidence>
<evidence type="ECO:0000313" key="2">
    <source>
        <dbReference type="WBParaSite" id="JU765_v2.g13289.t1"/>
    </source>
</evidence>
<name>A0AC34Q621_9BILA</name>
<proteinExistence type="predicted"/>
<accession>A0AC34Q621</accession>